<evidence type="ECO:0000259" key="4">
    <source>
        <dbReference type="PROSITE" id="PS51880"/>
    </source>
</evidence>
<dbReference type="Gene3D" id="1.10.3210.10">
    <property type="entry name" value="Hypothetical protein af1432"/>
    <property type="match status" value="1"/>
</dbReference>
<dbReference type="Pfam" id="PF04607">
    <property type="entry name" value="RelA_SpoT"/>
    <property type="match status" value="1"/>
</dbReference>
<organism evidence="5">
    <name type="scientific">hydrothermal vent metagenome</name>
    <dbReference type="NCBI Taxonomy" id="652676"/>
    <lineage>
        <taxon>unclassified sequences</taxon>
        <taxon>metagenomes</taxon>
        <taxon>ecological metagenomes</taxon>
    </lineage>
</organism>
<dbReference type="FunFam" id="3.30.460.10:FF:000001">
    <property type="entry name" value="GTP pyrophosphokinase RelA"/>
    <property type="match status" value="1"/>
</dbReference>
<feature type="domain" description="ACT" evidence="2">
    <location>
        <begin position="642"/>
        <end position="716"/>
    </location>
</feature>
<dbReference type="InterPro" id="IPR045865">
    <property type="entry name" value="ACT-like_dom_sf"/>
</dbReference>
<dbReference type="CDD" id="cd05399">
    <property type="entry name" value="NT_Rel-Spo_like"/>
    <property type="match status" value="1"/>
</dbReference>
<dbReference type="CDD" id="cd00077">
    <property type="entry name" value="HDc"/>
    <property type="match status" value="1"/>
</dbReference>
<dbReference type="SUPFAM" id="SSF81271">
    <property type="entry name" value="TGS-like"/>
    <property type="match status" value="1"/>
</dbReference>
<dbReference type="PANTHER" id="PTHR21262:SF36">
    <property type="entry name" value="BIFUNCTIONAL (P)PPGPP SYNTHASE_HYDROLASE SPOT"/>
    <property type="match status" value="1"/>
</dbReference>
<reference evidence="5" key="1">
    <citation type="submission" date="2018-06" db="EMBL/GenBank/DDBJ databases">
        <authorList>
            <person name="Zhirakovskaya E."/>
        </authorList>
    </citation>
    <scope>NUCLEOTIDE SEQUENCE</scope>
</reference>
<keyword evidence="5" id="KW-0378">Hydrolase</keyword>
<dbReference type="PANTHER" id="PTHR21262">
    <property type="entry name" value="GUANOSINE-3',5'-BIS DIPHOSPHATE 3'-PYROPHOSPHOHYDROLASE"/>
    <property type="match status" value="1"/>
</dbReference>
<dbReference type="InterPro" id="IPR007685">
    <property type="entry name" value="RelA_SpoT"/>
</dbReference>
<name>A0A3B0Y786_9ZZZZ</name>
<dbReference type="GO" id="GO:0016301">
    <property type="term" value="F:kinase activity"/>
    <property type="evidence" value="ECO:0007669"/>
    <property type="project" value="UniProtKB-KW"/>
</dbReference>
<evidence type="ECO:0000313" key="5">
    <source>
        <dbReference type="EMBL" id="VAW76628.1"/>
    </source>
</evidence>
<gene>
    <name evidence="5" type="ORF">MNBD_GAMMA12-1381</name>
</gene>
<dbReference type="InterPro" id="IPR004811">
    <property type="entry name" value="RelA/Spo_fam"/>
</dbReference>
<dbReference type="NCBIfam" id="TIGR00691">
    <property type="entry name" value="spoT_relA"/>
    <property type="match status" value="1"/>
</dbReference>
<proteinExistence type="inferred from homology"/>
<dbReference type="FunFam" id="3.10.20.30:FF:000002">
    <property type="entry name" value="GTP pyrophosphokinase (RelA/SpoT)"/>
    <property type="match status" value="1"/>
</dbReference>
<dbReference type="CDD" id="cd04876">
    <property type="entry name" value="ACT_RelA-SpoT"/>
    <property type="match status" value="1"/>
</dbReference>
<dbReference type="GO" id="GO:0008893">
    <property type="term" value="F:guanosine-3',5'-bis(diphosphate) 3'-diphosphatase activity"/>
    <property type="evidence" value="ECO:0007669"/>
    <property type="project" value="UniProtKB-EC"/>
</dbReference>
<accession>A0A3B0Y786</accession>
<dbReference type="SUPFAM" id="SSF81301">
    <property type="entry name" value="Nucleotidyltransferase"/>
    <property type="match status" value="1"/>
</dbReference>
<dbReference type="InterPro" id="IPR045600">
    <property type="entry name" value="RelA/SpoT_AH_RIS"/>
</dbReference>
<dbReference type="GO" id="GO:0042594">
    <property type="term" value="P:response to starvation"/>
    <property type="evidence" value="ECO:0007669"/>
    <property type="project" value="TreeGrafter"/>
</dbReference>
<dbReference type="Pfam" id="PF13328">
    <property type="entry name" value="HD_4"/>
    <property type="match status" value="1"/>
</dbReference>
<dbReference type="SMART" id="SM00954">
    <property type="entry name" value="RelA_SpoT"/>
    <property type="match status" value="1"/>
</dbReference>
<sequence>MKLGLSDTDYHHFFRISDLCALLEEYIDPVQVKEVYRAYLFGAEAHDGQRRKSGEPYITHPLAVAKILADLNMDYQSVMAAILHDVIEDTETAKEQVAREFGADVAELVDGVSKITQIKFNSDAEAQAENFRKMMLAMVKDIRVILIKLADRLHNMRTIGAMPLQKRRRIARETLDIYVPIANRLGMNILRLELEDLGLSALYPTRYRVLSEAVRKARGNRKEVIQKIETGIKRRLKQESLEGRVIGREKHMFSIYNKMKTKQLSFHEVFDVYAFRVIVESVDACYRILGVMHSLYKPVPGKFKDYIAIPKANGYQSLHTVLFGPYGVPIEIQIRTEDMDHVAESGIAAHWVYKADASSNSTDARARKWLRTVLELQKNAGDSLEFIENVKIDLFPDEVYVFTPKGEILVLPRGATPIDFAYAVHSDVGNTCVACRIDRRLAPLKSLLYTGQTVEVITAPSANPNPGWLNFAQSAKARTNIRTYLKNLKHSEAVELGQSMLDKALSVLSYTLDDFKKKDIKKVFKEYHYKKADDMYADIGLGARPATLVAHKLVPDSDKNKPKDKLHDAGPLKIKGSEGMVISFAKCCHPIPGDAILGFATAGKGIVIHTDNCNNVADFKKVPEKWVDVEWASEIADDFISELRLDVNNQRGVLATIAATISEIDSNIETIVMEERDGITTTMVICLTVHDRVHLARIIKRLRKNKAVSRIVRKRG</sequence>
<dbReference type="InterPro" id="IPR012676">
    <property type="entry name" value="TGS-like"/>
</dbReference>
<dbReference type="GO" id="GO:0008728">
    <property type="term" value="F:GTP diphosphokinase activity"/>
    <property type="evidence" value="ECO:0007669"/>
    <property type="project" value="UniProtKB-EC"/>
</dbReference>
<dbReference type="EC" id="3.1.7.2" evidence="5"/>
<evidence type="ECO:0000256" key="1">
    <source>
        <dbReference type="ARBA" id="ARBA00007476"/>
    </source>
</evidence>
<dbReference type="PROSITE" id="PS51880">
    <property type="entry name" value="TGS"/>
    <property type="match status" value="1"/>
</dbReference>
<dbReference type="GO" id="GO:0005886">
    <property type="term" value="C:plasma membrane"/>
    <property type="evidence" value="ECO:0007669"/>
    <property type="project" value="TreeGrafter"/>
</dbReference>
<dbReference type="InterPro" id="IPR012675">
    <property type="entry name" value="Beta-grasp_dom_sf"/>
</dbReference>
<evidence type="ECO:0000259" key="2">
    <source>
        <dbReference type="PROSITE" id="PS51671"/>
    </source>
</evidence>
<dbReference type="CDD" id="cd01668">
    <property type="entry name" value="TGS_RSH"/>
    <property type="match status" value="1"/>
</dbReference>
<protein>
    <submittedName>
        <fullName evidence="5">Guanosine-3',5'-bis(Diphosphate) 3'-pyrophosphohydrolase / GTP pyrophosphokinase, (P)ppGpp synthetase II</fullName>
        <ecNumber evidence="5">2.7.6.5</ecNumber>
        <ecNumber evidence="5">3.1.7.2</ecNumber>
    </submittedName>
</protein>
<dbReference type="Gene3D" id="3.30.460.10">
    <property type="entry name" value="Beta Polymerase, domain 2"/>
    <property type="match status" value="1"/>
</dbReference>
<dbReference type="PROSITE" id="PS51671">
    <property type="entry name" value="ACT"/>
    <property type="match status" value="1"/>
</dbReference>
<dbReference type="InterPro" id="IPR002912">
    <property type="entry name" value="ACT_dom"/>
</dbReference>
<dbReference type="AlphaFoldDB" id="A0A3B0Y786"/>
<dbReference type="FunFam" id="1.10.3210.10:FF:000001">
    <property type="entry name" value="GTP pyrophosphokinase RelA"/>
    <property type="match status" value="1"/>
</dbReference>
<dbReference type="InterPro" id="IPR003607">
    <property type="entry name" value="HD/PDEase_dom"/>
</dbReference>
<dbReference type="EMBL" id="UOFL01000111">
    <property type="protein sequence ID" value="VAW76628.1"/>
    <property type="molecule type" value="Genomic_DNA"/>
</dbReference>
<comment type="similarity">
    <text evidence="1">Belongs to the RelA/SpoT family.</text>
</comment>
<dbReference type="Gene3D" id="3.10.20.30">
    <property type="match status" value="1"/>
</dbReference>
<dbReference type="GO" id="GO:0015969">
    <property type="term" value="P:guanosine tetraphosphate metabolic process"/>
    <property type="evidence" value="ECO:0007669"/>
    <property type="project" value="InterPro"/>
</dbReference>
<dbReference type="Gene3D" id="3.30.70.260">
    <property type="match status" value="1"/>
</dbReference>
<dbReference type="InterPro" id="IPR043519">
    <property type="entry name" value="NT_sf"/>
</dbReference>
<dbReference type="SMART" id="SM00471">
    <property type="entry name" value="HDc"/>
    <property type="match status" value="1"/>
</dbReference>
<evidence type="ECO:0000259" key="3">
    <source>
        <dbReference type="PROSITE" id="PS51831"/>
    </source>
</evidence>
<dbReference type="SUPFAM" id="SSF55021">
    <property type="entry name" value="ACT-like"/>
    <property type="match status" value="1"/>
</dbReference>
<dbReference type="NCBIfam" id="NF008303">
    <property type="entry name" value="PRK11092.1"/>
    <property type="match status" value="1"/>
</dbReference>
<dbReference type="Pfam" id="PF13291">
    <property type="entry name" value="ACT_4"/>
    <property type="match status" value="1"/>
</dbReference>
<dbReference type="SUPFAM" id="SSF109604">
    <property type="entry name" value="HD-domain/PDEase-like"/>
    <property type="match status" value="1"/>
</dbReference>
<keyword evidence="5" id="KW-0808">Transferase</keyword>
<dbReference type="Pfam" id="PF19296">
    <property type="entry name" value="RelA_AH_RIS"/>
    <property type="match status" value="1"/>
</dbReference>
<feature type="domain" description="TGS" evidence="4">
    <location>
        <begin position="397"/>
        <end position="458"/>
    </location>
</feature>
<feature type="domain" description="HD" evidence="3">
    <location>
        <begin position="57"/>
        <end position="156"/>
    </location>
</feature>
<dbReference type="InterPro" id="IPR006674">
    <property type="entry name" value="HD_domain"/>
</dbReference>
<dbReference type="Pfam" id="PF02824">
    <property type="entry name" value="TGS"/>
    <property type="match status" value="1"/>
</dbReference>
<dbReference type="PROSITE" id="PS51831">
    <property type="entry name" value="HD"/>
    <property type="match status" value="1"/>
</dbReference>
<dbReference type="EC" id="2.7.6.5" evidence="5"/>
<dbReference type="InterPro" id="IPR004095">
    <property type="entry name" value="TGS"/>
</dbReference>
<dbReference type="InterPro" id="IPR033655">
    <property type="entry name" value="TGS_RelA/SpoT"/>
</dbReference>
<keyword evidence="5" id="KW-0418">Kinase</keyword>